<dbReference type="EMBL" id="CAKKNE010000005">
    <property type="protein sequence ID" value="CAH0375812.1"/>
    <property type="molecule type" value="Genomic_DNA"/>
</dbReference>
<protein>
    <submittedName>
        <fullName evidence="7">Uncharacterized protein</fullName>
    </submittedName>
</protein>
<evidence type="ECO:0000256" key="6">
    <source>
        <dbReference type="SAM" id="Phobius"/>
    </source>
</evidence>
<dbReference type="OrthoDB" id="10631647at2759"/>
<dbReference type="InterPro" id="IPR024512">
    <property type="entry name" value="Ser_palmitoyltrfase_ssu-like"/>
</dbReference>
<name>A0A8J2SWG7_9STRA</name>
<evidence type="ECO:0000256" key="5">
    <source>
        <dbReference type="ARBA" id="ARBA00023136"/>
    </source>
</evidence>
<feature type="transmembrane region" description="Helical" evidence="6">
    <location>
        <begin position="43"/>
        <end position="61"/>
    </location>
</feature>
<dbReference type="Proteomes" id="UP000789595">
    <property type="component" value="Unassembled WGS sequence"/>
</dbReference>
<keyword evidence="4 6" id="KW-1133">Transmembrane helix</keyword>
<evidence type="ECO:0000313" key="7">
    <source>
        <dbReference type="EMBL" id="CAH0375812.1"/>
    </source>
</evidence>
<dbReference type="GO" id="GO:0005789">
    <property type="term" value="C:endoplasmic reticulum membrane"/>
    <property type="evidence" value="ECO:0007669"/>
    <property type="project" value="UniProtKB-SubCell"/>
</dbReference>
<evidence type="ECO:0000256" key="2">
    <source>
        <dbReference type="ARBA" id="ARBA00022692"/>
    </source>
</evidence>
<keyword evidence="8" id="KW-1185">Reference proteome</keyword>
<proteinExistence type="predicted"/>
<evidence type="ECO:0000313" key="8">
    <source>
        <dbReference type="Proteomes" id="UP000789595"/>
    </source>
</evidence>
<evidence type="ECO:0000256" key="1">
    <source>
        <dbReference type="ARBA" id="ARBA00004477"/>
    </source>
</evidence>
<gene>
    <name evidence="7" type="ORF">PECAL_5P03590</name>
</gene>
<organism evidence="7 8">
    <name type="scientific">Pelagomonas calceolata</name>
    <dbReference type="NCBI Taxonomy" id="35677"/>
    <lineage>
        <taxon>Eukaryota</taxon>
        <taxon>Sar</taxon>
        <taxon>Stramenopiles</taxon>
        <taxon>Ochrophyta</taxon>
        <taxon>Pelagophyceae</taxon>
        <taxon>Pelagomonadales</taxon>
        <taxon>Pelagomonadaceae</taxon>
        <taxon>Pelagomonas</taxon>
    </lineage>
</organism>
<reference evidence="7" key="1">
    <citation type="submission" date="2021-11" db="EMBL/GenBank/DDBJ databases">
        <authorList>
            <consortium name="Genoscope - CEA"/>
            <person name="William W."/>
        </authorList>
    </citation>
    <scope>NUCLEOTIDE SEQUENCE</scope>
</reference>
<comment type="subcellular location">
    <subcellularLocation>
        <location evidence="1">Endoplasmic reticulum membrane</location>
        <topology evidence="1">Multi-pass membrane protein</topology>
    </subcellularLocation>
</comment>
<dbReference type="Pfam" id="PF11779">
    <property type="entry name" value="SPT_ssu-like"/>
    <property type="match status" value="1"/>
</dbReference>
<accession>A0A8J2SWG7</accession>
<keyword evidence="2 6" id="KW-0812">Transmembrane</keyword>
<evidence type="ECO:0000256" key="3">
    <source>
        <dbReference type="ARBA" id="ARBA00022824"/>
    </source>
</evidence>
<keyword evidence="5 6" id="KW-0472">Membrane</keyword>
<sequence length="183" mass="20499">MASDGNWVSAPAKRRGVVDYVKLKYYHWCLWTGIYMLDTRERAALNSIVLVLLALLARYLADILRITKSFPSTFQRALGTSRRRMGVAKDASTPLLDVLEDRHSFGDDMCRDDCRTVVAPAFAAKNFRHLAGTKAKARWNATTADAPTEPTATHGAAAAKWDPRRVGYYRARFQEETACLSRG</sequence>
<comment type="caution">
    <text evidence="7">The sequence shown here is derived from an EMBL/GenBank/DDBJ whole genome shotgun (WGS) entry which is preliminary data.</text>
</comment>
<evidence type="ECO:0000256" key="4">
    <source>
        <dbReference type="ARBA" id="ARBA00022989"/>
    </source>
</evidence>
<dbReference type="AlphaFoldDB" id="A0A8J2SWG7"/>
<keyword evidence="3" id="KW-0256">Endoplasmic reticulum</keyword>